<comment type="caution">
    <text evidence="1">The sequence shown here is derived from an EMBL/GenBank/DDBJ whole genome shotgun (WGS) entry which is preliminary data.</text>
</comment>
<dbReference type="Proteomes" id="UP000176389">
    <property type="component" value="Unassembled WGS sequence"/>
</dbReference>
<gene>
    <name evidence="1" type="ORF">A2Z11_00675</name>
</gene>
<accession>A0A1G1WCZ5</accession>
<dbReference type="AlphaFoldDB" id="A0A1G1WCZ5"/>
<proteinExistence type="predicted"/>
<evidence type="ECO:0008006" key="3">
    <source>
        <dbReference type="Google" id="ProtNLM"/>
    </source>
</evidence>
<reference evidence="1 2" key="1">
    <citation type="journal article" date="2016" name="Nat. Commun.">
        <title>Thousands of microbial genomes shed light on interconnected biogeochemical processes in an aquifer system.</title>
        <authorList>
            <person name="Anantharaman K."/>
            <person name="Brown C.T."/>
            <person name="Hug L.A."/>
            <person name="Sharon I."/>
            <person name="Castelle C.J."/>
            <person name="Probst A.J."/>
            <person name="Thomas B.C."/>
            <person name="Singh A."/>
            <person name="Wilkins M.J."/>
            <person name="Karaoz U."/>
            <person name="Brodie E.L."/>
            <person name="Williams K.H."/>
            <person name="Hubbard S.S."/>
            <person name="Banfield J.F."/>
        </authorList>
    </citation>
    <scope>NUCLEOTIDE SEQUENCE [LARGE SCALE GENOMIC DNA]</scope>
</reference>
<sequence length="129" mass="15605">MREKSDLKKRLGFLWRNYFSDVAEKYPVDIKFGRRARYRFGSIRFCYPTKSVRILINGRFRAKKYPQEIIDHTIAHEMVHYSQGFPSPGPRLHRYPHRGGIVDKELKERHLIHLVIFYHSWVKNYIKSL</sequence>
<evidence type="ECO:0000313" key="1">
    <source>
        <dbReference type="EMBL" id="OGY25360.1"/>
    </source>
</evidence>
<organism evidence="1 2">
    <name type="scientific">Candidatus Woykebacteria bacterium RBG_16_43_9</name>
    <dbReference type="NCBI Taxonomy" id="1802596"/>
    <lineage>
        <taxon>Bacteria</taxon>
        <taxon>Candidatus Woykeibacteriota</taxon>
    </lineage>
</organism>
<protein>
    <recommendedName>
        <fullName evidence="3">SprT-like domain-containing protein</fullName>
    </recommendedName>
</protein>
<dbReference type="STRING" id="1802596.A2Z11_00675"/>
<name>A0A1G1WCZ5_9BACT</name>
<evidence type="ECO:0000313" key="2">
    <source>
        <dbReference type="Proteomes" id="UP000176389"/>
    </source>
</evidence>
<dbReference type="EMBL" id="MHCS01000047">
    <property type="protein sequence ID" value="OGY25360.1"/>
    <property type="molecule type" value="Genomic_DNA"/>
</dbReference>